<feature type="compositionally biased region" description="Polar residues" evidence="1">
    <location>
        <begin position="389"/>
        <end position="400"/>
    </location>
</feature>
<evidence type="ECO:0000313" key="3">
    <source>
        <dbReference type="Proteomes" id="UP000070501"/>
    </source>
</evidence>
<keyword evidence="3" id="KW-1185">Reference proteome</keyword>
<feature type="compositionally biased region" description="Basic and acidic residues" evidence="1">
    <location>
        <begin position="402"/>
        <end position="433"/>
    </location>
</feature>
<feature type="region of interest" description="Disordered" evidence="1">
    <location>
        <begin position="279"/>
        <end position="316"/>
    </location>
</feature>
<feature type="region of interest" description="Disordered" evidence="1">
    <location>
        <begin position="385"/>
        <end position="433"/>
    </location>
</feature>
<feature type="compositionally biased region" description="Low complexity" evidence="1">
    <location>
        <begin position="174"/>
        <end position="184"/>
    </location>
</feature>
<dbReference type="Proteomes" id="UP000070501">
    <property type="component" value="Unassembled WGS sequence"/>
</dbReference>
<protein>
    <submittedName>
        <fullName evidence="2">Uncharacterized protein</fullName>
    </submittedName>
</protein>
<reference evidence="3" key="1">
    <citation type="submission" date="2016-02" db="EMBL/GenBank/DDBJ databases">
        <title>Draft genome sequence of Microdochium bolleyi, a fungal endophyte of beachgrass.</title>
        <authorList>
            <consortium name="DOE Joint Genome Institute"/>
            <person name="David A.S."/>
            <person name="May G."/>
            <person name="Haridas S."/>
            <person name="Lim J."/>
            <person name="Wang M."/>
            <person name="Labutti K."/>
            <person name="Lipzen A."/>
            <person name="Barry K."/>
            <person name="Grigoriev I.V."/>
        </authorList>
    </citation>
    <scope>NUCLEOTIDE SEQUENCE [LARGE SCALE GENOMIC DNA]</scope>
    <source>
        <strain evidence="3">J235TASD1</strain>
    </source>
</reference>
<dbReference type="EMBL" id="KQ964246">
    <property type="protein sequence ID" value="KXJ96125.1"/>
    <property type="molecule type" value="Genomic_DNA"/>
</dbReference>
<sequence length="433" mass="46143">MDLAIDRKVDVLSSQGGAYQSQQSSGSSASFQPWTALASTAGVPFLASQSAQTGTTTNSTSWPLPGSTPGRLDTGPSPEKGSGQDRFRQMMMTPTSHSMDIGETFDQGIKVEFATGTTTPKPPPAQPPSHYSPDYSTVRRPSTYAQTPAAGNRPSTQGSHRGRAGTVPATARKASGNNASNVSNGRRRASGPDGGDKCQTQTALLSAECQKRRFNPQFREWSANGQYYCSVNLNGIVLNNSQGYSTANEAKQALARRAVAEIRKIPCTSPAAGAAAKVARAERQSNEVNTGGHRSADTGMWATKPDEQNSAFRNEGGHTGFLPVSTTSRVVQANACSQALPQTPAPANTLSPHILSNPIASQAFLEGLALGARLYESAQRLKVAMVPPRSSTGTQASTRSHLGRDRERERSPFTETSRQTRERSPLRSQHREV</sequence>
<gene>
    <name evidence="2" type="ORF">Micbo1qcDRAFT_192961</name>
</gene>
<organism evidence="2 3">
    <name type="scientific">Microdochium bolleyi</name>
    <dbReference type="NCBI Taxonomy" id="196109"/>
    <lineage>
        <taxon>Eukaryota</taxon>
        <taxon>Fungi</taxon>
        <taxon>Dikarya</taxon>
        <taxon>Ascomycota</taxon>
        <taxon>Pezizomycotina</taxon>
        <taxon>Sordariomycetes</taxon>
        <taxon>Xylariomycetidae</taxon>
        <taxon>Xylariales</taxon>
        <taxon>Microdochiaceae</taxon>
        <taxon>Microdochium</taxon>
    </lineage>
</organism>
<dbReference type="AlphaFoldDB" id="A0A136JG31"/>
<dbReference type="OrthoDB" id="5222846at2759"/>
<evidence type="ECO:0000313" key="2">
    <source>
        <dbReference type="EMBL" id="KXJ96125.1"/>
    </source>
</evidence>
<name>A0A136JG31_9PEZI</name>
<feature type="region of interest" description="Disordered" evidence="1">
    <location>
        <begin position="114"/>
        <end position="198"/>
    </location>
</feature>
<accession>A0A136JG31</accession>
<dbReference type="InParanoid" id="A0A136JG31"/>
<evidence type="ECO:0000256" key="1">
    <source>
        <dbReference type="SAM" id="MobiDB-lite"/>
    </source>
</evidence>
<feature type="region of interest" description="Disordered" evidence="1">
    <location>
        <begin position="48"/>
        <end position="101"/>
    </location>
</feature>
<feature type="compositionally biased region" description="Polar residues" evidence="1">
    <location>
        <begin position="48"/>
        <end position="62"/>
    </location>
</feature>
<proteinExistence type="predicted"/>